<evidence type="ECO:0000313" key="1">
    <source>
        <dbReference type="Proteomes" id="UP000887576"/>
    </source>
</evidence>
<dbReference type="WBParaSite" id="JU765_v2.g2558.t1">
    <property type="protein sequence ID" value="JU765_v2.g2558.t1"/>
    <property type="gene ID" value="JU765_v2.g2558"/>
</dbReference>
<evidence type="ECO:0000313" key="2">
    <source>
        <dbReference type="WBParaSite" id="JU765_v2.g2558.t1"/>
    </source>
</evidence>
<proteinExistence type="predicted"/>
<name>A0AC34R1F0_9BILA</name>
<dbReference type="Proteomes" id="UP000887576">
    <property type="component" value="Unplaced"/>
</dbReference>
<reference evidence="2" key="1">
    <citation type="submission" date="2022-11" db="UniProtKB">
        <authorList>
            <consortium name="WormBaseParasite"/>
        </authorList>
    </citation>
    <scope>IDENTIFICATION</scope>
</reference>
<organism evidence="1 2">
    <name type="scientific">Panagrolaimus sp. JU765</name>
    <dbReference type="NCBI Taxonomy" id="591449"/>
    <lineage>
        <taxon>Eukaryota</taxon>
        <taxon>Metazoa</taxon>
        <taxon>Ecdysozoa</taxon>
        <taxon>Nematoda</taxon>
        <taxon>Chromadorea</taxon>
        <taxon>Rhabditida</taxon>
        <taxon>Tylenchina</taxon>
        <taxon>Panagrolaimomorpha</taxon>
        <taxon>Panagrolaimoidea</taxon>
        <taxon>Panagrolaimidae</taxon>
        <taxon>Panagrolaimus</taxon>
    </lineage>
</organism>
<sequence length="846" mass="95649">MIRFFLIFCLGLVGGQQECSSRLYEAKGSPKPGSNGFSLEILPISEKESSDATGYIPGKSYKISLRGWQTAYTVQTFRGFGIIAQFEDGRPAGKFDVPKRRKDRGDARVAPNCRSAGISHSNLRPKTSVHVTWRAPEAGDACVVFKASVIQSKNTWYENENELTKKFCAIEGFEKAIPVDDPNAECCACDEAKYDIEFIGIWSKETHPKDFPTLEHLTHFTDFLGAKTHPKDFPTLEHLTHFTDFLGASHSKNYTMWKFGGISTDGMKEIAEWGNTYKGEQEMKGNASEIRTIIKMKGLWYPEVQGRTTGHFHVNKYHHLASLAAMFGPSPDWCVGVSQINLCLPDCTWAEERVFDLLPFDAGTDDGPTYMSPNNPREPRRPIVAITTKDDPRSPFYSETSNEIPPLARLIIKRSQVLPGQCKANEEYRKEAFNLTSVSEDEEYKDRRECMVSNWESWSLCSATCGKGIRMRSRVFVFPIKAQMFGCHRQTTERQFCNAKINECSDSDAFNSKCSVSSWKEWSSCSVSCGRGVRQRERTLQNPDEASACMSVELLAREACIGDNGDDCSVTPNPLCRTTSWSDWSPCSASCDNGVRIRTRLFYYAEHEQECTNVNLMEQERCEIASCRRLIGTHSEEICQEEKQEGQCKGTFPRYWFNNETQVCERFIYTGCKGNRNQFETEEECKSFCIPDFSTNKAILPGHQLINEFGEDKTSVDDGGEPVPCVVSEWSPWGNCSVQCGKGKRTRNRIIKELARNGGTPCPPAEHLVQERVCHERPCARKSCRVGNWSAWSKCSVIECGEGVQIRRRTVFHATDELDDDPACSAPEQEKRICRMPCNSEYRFSH</sequence>
<protein>
    <submittedName>
        <fullName evidence="2">Spondin-1</fullName>
    </submittedName>
</protein>
<accession>A0AC34R1F0</accession>